<dbReference type="InParanoid" id="A0A0D0A9V4"/>
<dbReference type="HOGENOM" id="CLU_998105_0_0_1"/>
<keyword evidence="2" id="KW-0732">Signal</keyword>
<feature type="compositionally biased region" description="Basic and acidic residues" evidence="1">
    <location>
        <begin position="107"/>
        <end position="120"/>
    </location>
</feature>
<feature type="region of interest" description="Disordered" evidence="1">
    <location>
        <begin position="154"/>
        <end position="195"/>
    </location>
</feature>
<gene>
    <name evidence="3" type="ORF">CY34DRAFT_108622</name>
</gene>
<feature type="chain" id="PRO_5002223976" evidence="2">
    <location>
        <begin position="24"/>
        <end position="279"/>
    </location>
</feature>
<organism evidence="3 4">
    <name type="scientific">Suillus luteus UH-Slu-Lm8-n1</name>
    <dbReference type="NCBI Taxonomy" id="930992"/>
    <lineage>
        <taxon>Eukaryota</taxon>
        <taxon>Fungi</taxon>
        <taxon>Dikarya</taxon>
        <taxon>Basidiomycota</taxon>
        <taxon>Agaricomycotina</taxon>
        <taxon>Agaricomycetes</taxon>
        <taxon>Agaricomycetidae</taxon>
        <taxon>Boletales</taxon>
        <taxon>Suillineae</taxon>
        <taxon>Suillaceae</taxon>
        <taxon>Suillus</taxon>
    </lineage>
</organism>
<proteinExistence type="predicted"/>
<feature type="compositionally biased region" description="Polar residues" evidence="1">
    <location>
        <begin position="162"/>
        <end position="174"/>
    </location>
</feature>
<dbReference type="AlphaFoldDB" id="A0A0D0A9V4"/>
<evidence type="ECO:0000256" key="1">
    <source>
        <dbReference type="SAM" id="MobiDB-lite"/>
    </source>
</evidence>
<feature type="signal peptide" evidence="2">
    <location>
        <begin position="1"/>
        <end position="23"/>
    </location>
</feature>
<evidence type="ECO:0000256" key="2">
    <source>
        <dbReference type="SAM" id="SignalP"/>
    </source>
</evidence>
<dbReference type="Proteomes" id="UP000054485">
    <property type="component" value="Unassembled WGS sequence"/>
</dbReference>
<reference evidence="3 4" key="1">
    <citation type="submission" date="2014-04" db="EMBL/GenBank/DDBJ databases">
        <authorList>
            <consortium name="DOE Joint Genome Institute"/>
            <person name="Kuo A."/>
            <person name="Ruytinx J."/>
            <person name="Rineau F."/>
            <person name="Colpaert J."/>
            <person name="Kohler A."/>
            <person name="Nagy L.G."/>
            <person name="Floudas D."/>
            <person name="Copeland A."/>
            <person name="Barry K.W."/>
            <person name="Cichocki N."/>
            <person name="Veneault-Fourrey C."/>
            <person name="LaButti K."/>
            <person name="Lindquist E.A."/>
            <person name="Lipzen A."/>
            <person name="Lundell T."/>
            <person name="Morin E."/>
            <person name="Murat C."/>
            <person name="Sun H."/>
            <person name="Tunlid A."/>
            <person name="Henrissat B."/>
            <person name="Grigoriev I.V."/>
            <person name="Hibbett D.S."/>
            <person name="Martin F."/>
            <person name="Nordberg H.P."/>
            <person name="Cantor M.N."/>
            <person name="Hua S.X."/>
        </authorList>
    </citation>
    <scope>NUCLEOTIDE SEQUENCE [LARGE SCALE GENOMIC DNA]</scope>
    <source>
        <strain evidence="3 4">UH-Slu-Lm8-n1</strain>
    </source>
</reference>
<feature type="compositionally biased region" description="Acidic residues" evidence="1">
    <location>
        <begin position="96"/>
        <end position="106"/>
    </location>
</feature>
<evidence type="ECO:0000313" key="3">
    <source>
        <dbReference type="EMBL" id="KIK38541.1"/>
    </source>
</evidence>
<sequence>MRQLKSLSSQILSLSLWRCASSADRIRVLWRWLYKWDHNENYMRESNETMKPLDLELMLTEEEATQLMDCIHYSKVKERAVDLVVKKVVVVEDEGKEEHISEDDEGQEKWEKEGKRERKGAPTAPQYGSTSEIWSYFLFTFKLGGRKSIGRFNDSPSPDVLSPNTGKSITNNVGESECEMEKLPPPKKDRKPRPTIKMPSCIRLLTGSEDVPCMEAGPLHVKESDEELVRLRAENAYLYKENVGLQELQAGQCTLMLNVCYHIRTQQVELLSMSNKFYT</sequence>
<accession>A0A0D0A9V4</accession>
<dbReference type="EMBL" id="KN835387">
    <property type="protein sequence ID" value="KIK38541.1"/>
    <property type="molecule type" value="Genomic_DNA"/>
</dbReference>
<reference evidence="4" key="2">
    <citation type="submission" date="2015-01" db="EMBL/GenBank/DDBJ databases">
        <title>Evolutionary Origins and Diversification of the Mycorrhizal Mutualists.</title>
        <authorList>
            <consortium name="DOE Joint Genome Institute"/>
            <consortium name="Mycorrhizal Genomics Consortium"/>
            <person name="Kohler A."/>
            <person name="Kuo A."/>
            <person name="Nagy L.G."/>
            <person name="Floudas D."/>
            <person name="Copeland A."/>
            <person name="Barry K.W."/>
            <person name="Cichocki N."/>
            <person name="Veneault-Fourrey C."/>
            <person name="LaButti K."/>
            <person name="Lindquist E.A."/>
            <person name="Lipzen A."/>
            <person name="Lundell T."/>
            <person name="Morin E."/>
            <person name="Murat C."/>
            <person name="Riley R."/>
            <person name="Ohm R."/>
            <person name="Sun H."/>
            <person name="Tunlid A."/>
            <person name="Henrissat B."/>
            <person name="Grigoriev I.V."/>
            <person name="Hibbett D.S."/>
            <person name="Martin F."/>
        </authorList>
    </citation>
    <scope>NUCLEOTIDE SEQUENCE [LARGE SCALE GENOMIC DNA]</scope>
    <source>
        <strain evidence="4">UH-Slu-Lm8-n1</strain>
    </source>
</reference>
<keyword evidence="4" id="KW-1185">Reference proteome</keyword>
<name>A0A0D0A9V4_9AGAM</name>
<evidence type="ECO:0000313" key="4">
    <source>
        <dbReference type="Proteomes" id="UP000054485"/>
    </source>
</evidence>
<feature type="region of interest" description="Disordered" evidence="1">
    <location>
        <begin position="96"/>
        <end position="127"/>
    </location>
</feature>
<protein>
    <submittedName>
        <fullName evidence="3">Uncharacterized protein</fullName>
    </submittedName>
</protein>